<feature type="compositionally biased region" description="Polar residues" evidence="1">
    <location>
        <begin position="1"/>
        <end position="10"/>
    </location>
</feature>
<organism evidence="2 3">
    <name type="scientific">Imshaugia aleurites</name>
    <dbReference type="NCBI Taxonomy" id="172621"/>
    <lineage>
        <taxon>Eukaryota</taxon>
        <taxon>Fungi</taxon>
        <taxon>Dikarya</taxon>
        <taxon>Ascomycota</taxon>
        <taxon>Pezizomycotina</taxon>
        <taxon>Lecanoromycetes</taxon>
        <taxon>OSLEUM clade</taxon>
        <taxon>Lecanoromycetidae</taxon>
        <taxon>Lecanorales</taxon>
        <taxon>Lecanorineae</taxon>
        <taxon>Parmeliaceae</taxon>
        <taxon>Imshaugia</taxon>
    </lineage>
</organism>
<accession>A0A8H3G274</accession>
<comment type="caution">
    <text evidence="2">The sequence shown here is derived from an EMBL/GenBank/DDBJ whole genome shotgun (WGS) entry which is preliminary data.</text>
</comment>
<dbReference type="EMBL" id="CAJPDT010000093">
    <property type="protein sequence ID" value="CAF9936686.1"/>
    <property type="molecule type" value="Genomic_DNA"/>
</dbReference>
<feature type="region of interest" description="Disordered" evidence="1">
    <location>
        <begin position="82"/>
        <end position="110"/>
    </location>
</feature>
<gene>
    <name evidence="2" type="ORF">IMSHALPRED_010860</name>
</gene>
<evidence type="ECO:0000313" key="2">
    <source>
        <dbReference type="EMBL" id="CAF9936686.1"/>
    </source>
</evidence>
<dbReference type="AlphaFoldDB" id="A0A8H3G274"/>
<sequence length="110" mass="11878">MSSTNTNNIPGTEKKTSPGNTRIPSVIGPVTTVAQVLAAYPKDHPAYRPMPEGSKTPVLGEQEWLVDPTPEALHNRAMELLDAADKEKEKAKNLEGGQKEKGEAEQTKEG</sequence>
<keyword evidence="3" id="KW-1185">Reference proteome</keyword>
<proteinExistence type="predicted"/>
<reference evidence="2" key="1">
    <citation type="submission" date="2021-03" db="EMBL/GenBank/DDBJ databases">
        <authorList>
            <person name="Tagirdzhanova G."/>
        </authorList>
    </citation>
    <scope>NUCLEOTIDE SEQUENCE</scope>
</reference>
<dbReference type="Proteomes" id="UP000664534">
    <property type="component" value="Unassembled WGS sequence"/>
</dbReference>
<feature type="region of interest" description="Disordered" evidence="1">
    <location>
        <begin position="1"/>
        <end position="27"/>
    </location>
</feature>
<name>A0A8H3G274_9LECA</name>
<protein>
    <submittedName>
        <fullName evidence="2">Uncharacterized protein</fullName>
    </submittedName>
</protein>
<evidence type="ECO:0000256" key="1">
    <source>
        <dbReference type="SAM" id="MobiDB-lite"/>
    </source>
</evidence>
<evidence type="ECO:0000313" key="3">
    <source>
        <dbReference type="Proteomes" id="UP000664534"/>
    </source>
</evidence>